<name>A0ABW5J4J7_9BACT</name>
<evidence type="ECO:0000313" key="2">
    <source>
        <dbReference type="Proteomes" id="UP001597510"/>
    </source>
</evidence>
<organism evidence="1 2">
    <name type="scientific">Emticicia soli</name>
    <dbReference type="NCBI Taxonomy" id="2027878"/>
    <lineage>
        <taxon>Bacteria</taxon>
        <taxon>Pseudomonadati</taxon>
        <taxon>Bacteroidota</taxon>
        <taxon>Cytophagia</taxon>
        <taxon>Cytophagales</taxon>
        <taxon>Leadbetterellaceae</taxon>
        <taxon>Emticicia</taxon>
    </lineage>
</organism>
<keyword evidence="2" id="KW-1185">Reference proteome</keyword>
<dbReference type="RefSeq" id="WP_340235381.1">
    <property type="nucleotide sequence ID" value="NZ_JBBEWC010000004.1"/>
</dbReference>
<accession>A0ABW5J4J7</accession>
<dbReference type="EMBL" id="JBHULC010000004">
    <property type="protein sequence ID" value="MFD2519972.1"/>
    <property type="molecule type" value="Genomic_DNA"/>
</dbReference>
<sequence length="216" mass="25249">MKSILTSYQNLVHILTKIFGIFSVVDKNSELHVNLGFQVWGTGHFNKSPHFVLTNSYLFEYILILVCSFLDEYNNEFTPNNCEILKERIHKFRTQIKPVIKRINKWKHLKDYRNTVLAHNLRLKDKNSIFNQPAAQMEFNIPNSHDEILLLCELVALITKNIAAEFPEIIAELDFTTSVTDVINIPFNKIDFYAEYREVCNEILQLGLTKTERTKI</sequence>
<dbReference type="Proteomes" id="UP001597510">
    <property type="component" value="Unassembled WGS sequence"/>
</dbReference>
<gene>
    <name evidence="1" type="ORF">ACFSR2_03690</name>
</gene>
<protein>
    <recommendedName>
        <fullName evidence="3">HEPN AbiU2-like domain-containing protein</fullName>
    </recommendedName>
</protein>
<reference evidence="2" key="1">
    <citation type="journal article" date="2019" name="Int. J. Syst. Evol. Microbiol.">
        <title>The Global Catalogue of Microorganisms (GCM) 10K type strain sequencing project: providing services to taxonomists for standard genome sequencing and annotation.</title>
        <authorList>
            <consortium name="The Broad Institute Genomics Platform"/>
            <consortium name="The Broad Institute Genome Sequencing Center for Infectious Disease"/>
            <person name="Wu L."/>
            <person name="Ma J."/>
        </authorList>
    </citation>
    <scope>NUCLEOTIDE SEQUENCE [LARGE SCALE GENOMIC DNA]</scope>
    <source>
        <strain evidence="2">KCTC 52344</strain>
    </source>
</reference>
<evidence type="ECO:0000313" key="1">
    <source>
        <dbReference type="EMBL" id="MFD2519972.1"/>
    </source>
</evidence>
<evidence type="ECO:0008006" key="3">
    <source>
        <dbReference type="Google" id="ProtNLM"/>
    </source>
</evidence>
<comment type="caution">
    <text evidence="1">The sequence shown here is derived from an EMBL/GenBank/DDBJ whole genome shotgun (WGS) entry which is preliminary data.</text>
</comment>
<proteinExistence type="predicted"/>